<dbReference type="PANTHER" id="PTHR42643">
    <property type="entry name" value="IONOTROPIC RECEPTOR 20A-RELATED"/>
    <property type="match status" value="1"/>
</dbReference>
<evidence type="ECO:0000259" key="14">
    <source>
        <dbReference type="Pfam" id="PF10613"/>
    </source>
</evidence>
<proteinExistence type="predicted"/>
<feature type="transmembrane region" description="Helical" evidence="12">
    <location>
        <begin position="576"/>
        <end position="596"/>
    </location>
</feature>
<keyword evidence="13" id="KW-0732">Signal</keyword>
<protein>
    <recommendedName>
        <fullName evidence="14">Ionotropic glutamate receptor L-glutamate and glycine-binding domain-containing protein</fullName>
    </recommendedName>
</protein>
<evidence type="ECO:0000313" key="16">
    <source>
        <dbReference type="Proteomes" id="UP000318571"/>
    </source>
</evidence>
<evidence type="ECO:0000256" key="6">
    <source>
        <dbReference type="ARBA" id="ARBA00023065"/>
    </source>
</evidence>
<reference evidence="15 16" key="1">
    <citation type="journal article" date="2018" name="Nat. Ecol. Evol.">
        <title>Genomic signatures of mitonuclear coevolution across populations of Tigriopus californicus.</title>
        <authorList>
            <person name="Barreto F.S."/>
            <person name="Watson E.T."/>
            <person name="Lima T.G."/>
            <person name="Willett C.S."/>
            <person name="Edmands S."/>
            <person name="Li W."/>
            <person name="Burton R.S."/>
        </authorList>
    </citation>
    <scope>NUCLEOTIDE SEQUENCE [LARGE SCALE GENOMIC DNA]</scope>
    <source>
        <strain evidence="15 16">San Diego</strain>
    </source>
</reference>
<dbReference type="InterPro" id="IPR052192">
    <property type="entry name" value="Insect_Ionotropic_Sensory_Rcpt"/>
</dbReference>
<dbReference type="Pfam" id="PF10613">
    <property type="entry name" value="Lig_chan-Glu_bd"/>
    <property type="match status" value="1"/>
</dbReference>
<evidence type="ECO:0000256" key="13">
    <source>
        <dbReference type="SAM" id="SignalP"/>
    </source>
</evidence>
<feature type="signal peptide" evidence="13">
    <location>
        <begin position="1"/>
        <end position="19"/>
    </location>
</feature>
<feature type="transmembrane region" description="Helical" evidence="12">
    <location>
        <begin position="307"/>
        <end position="327"/>
    </location>
</feature>
<evidence type="ECO:0000256" key="12">
    <source>
        <dbReference type="SAM" id="Phobius"/>
    </source>
</evidence>
<gene>
    <name evidence="15" type="ORF">TCAL_00277</name>
</gene>
<keyword evidence="8" id="KW-0675">Receptor</keyword>
<accession>A0A553P364</accession>
<evidence type="ECO:0000256" key="9">
    <source>
        <dbReference type="ARBA" id="ARBA00023180"/>
    </source>
</evidence>
<keyword evidence="6" id="KW-0406">Ion transport</keyword>
<dbReference type="PANTHER" id="PTHR42643:SF24">
    <property type="entry name" value="IONOTROPIC RECEPTOR 60A"/>
    <property type="match status" value="1"/>
</dbReference>
<dbReference type="Gene3D" id="1.10.287.70">
    <property type="match status" value="1"/>
</dbReference>
<organism evidence="15 16">
    <name type="scientific">Tigriopus californicus</name>
    <name type="common">Marine copepod</name>
    <dbReference type="NCBI Taxonomy" id="6832"/>
    <lineage>
        <taxon>Eukaryota</taxon>
        <taxon>Metazoa</taxon>
        <taxon>Ecdysozoa</taxon>
        <taxon>Arthropoda</taxon>
        <taxon>Crustacea</taxon>
        <taxon>Multicrustacea</taxon>
        <taxon>Hexanauplia</taxon>
        <taxon>Copepoda</taxon>
        <taxon>Harpacticoida</taxon>
        <taxon>Harpacticidae</taxon>
        <taxon>Tigriopus</taxon>
    </lineage>
</organism>
<keyword evidence="11" id="KW-0407">Ion channel</keyword>
<feature type="domain" description="Ionotropic glutamate receptor L-glutamate and glycine-binding" evidence="14">
    <location>
        <begin position="197"/>
        <end position="283"/>
    </location>
</feature>
<evidence type="ECO:0000256" key="7">
    <source>
        <dbReference type="ARBA" id="ARBA00023136"/>
    </source>
</evidence>
<evidence type="ECO:0000256" key="3">
    <source>
        <dbReference type="ARBA" id="ARBA00022475"/>
    </source>
</evidence>
<keyword evidence="3" id="KW-1003">Cell membrane</keyword>
<keyword evidence="7 12" id="KW-0472">Membrane</keyword>
<keyword evidence="5 12" id="KW-1133">Transmembrane helix</keyword>
<dbReference type="GO" id="GO:0015276">
    <property type="term" value="F:ligand-gated monoatomic ion channel activity"/>
    <property type="evidence" value="ECO:0007669"/>
    <property type="project" value="InterPro"/>
</dbReference>
<keyword evidence="16" id="KW-1185">Reference proteome</keyword>
<dbReference type="SUPFAM" id="SSF53850">
    <property type="entry name" value="Periplasmic binding protein-like II"/>
    <property type="match status" value="1"/>
</dbReference>
<dbReference type="Proteomes" id="UP000318571">
    <property type="component" value="Chromosome 7"/>
</dbReference>
<keyword evidence="4 12" id="KW-0812">Transmembrane</keyword>
<feature type="chain" id="PRO_5021833525" description="Ionotropic glutamate receptor L-glutamate and glycine-binding domain-containing protein" evidence="13">
    <location>
        <begin position="20"/>
        <end position="637"/>
    </location>
</feature>
<dbReference type="EMBL" id="VCGU01000008">
    <property type="protein sequence ID" value="TRY72119.1"/>
    <property type="molecule type" value="Genomic_DNA"/>
</dbReference>
<evidence type="ECO:0000256" key="10">
    <source>
        <dbReference type="ARBA" id="ARBA00023286"/>
    </source>
</evidence>
<evidence type="ECO:0000256" key="5">
    <source>
        <dbReference type="ARBA" id="ARBA00022989"/>
    </source>
</evidence>
<dbReference type="InterPro" id="IPR019594">
    <property type="entry name" value="Glu/Gly-bd"/>
</dbReference>
<keyword evidence="10" id="KW-1071">Ligand-gated ion channel</keyword>
<evidence type="ECO:0000256" key="2">
    <source>
        <dbReference type="ARBA" id="ARBA00022448"/>
    </source>
</evidence>
<evidence type="ECO:0000256" key="11">
    <source>
        <dbReference type="ARBA" id="ARBA00023303"/>
    </source>
</evidence>
<name>A0A553P364_TIGCA</name>
<comment type="subcellular location">
    <subcellularLocation>
        <location evidence="1">Cell membrane</location>
        <topology evidence="1">Multi-pass membrane protein</topology>
    </subcellularLocation>
</comment>
<keyword evidence="2" id="KW-0813">Transport</keyword>
<comment type="caution">
    <text evidence="15">The sequence shown here is derived from an EMBL/GenBank/DDBJ whole genome shotgun (WGS) entry which is preliminary data.</text>
</comment>
<evidence type="ECO:0000313" key="15">
    <source>
        <dbReference type="EMBL" id="TRY72119.1"/>
    </source>
</evidence>
<dbReference type="GO" id="GO:0005886">
    <property type="term" value="C:plasma membrane"/>
    <property type="evidence" value="ECO:0007669"/>
    <property type="project" value="UniProtKB-SubCell"/>
</dbReference>
<keyword evidence="9" id="KW-0325">Glycoprotein</keyword>
<dbReference type="Gene3D" id="3.40.190.10">
    <property type="entry name" value="Periplasmic binding protein-like II"/>
    <property type="match status" value="1"/>
</dbReference>
<feature type="transmembrane region" description="Helical" evidence="12">
    <location>
        <begin position="375"/>
        <end position="394"/>
    </location>
</feature>
<evidence type="ECO:0000256" key="1">
    <source>
        <dbReference type="ARBA" id="ARBA00004651"/>
    </source>
</evidence>
<sequence length="637" mass="71234">MRIHFLYLVLFELAIMTRSSMVLAGQSSQAVLELITQKTEFWDDTRCTLATFDVDPTFLADLMESVNGTSPVVHISSHENGHSLPVGIWCVVVIASVGTNSRGIEGVTRGIPKRRVIFLSSSPKDTDDINITTMTIPSAIIEHIPRTETNLVTNSLTFRIHIICPECMVPFHYMVDKWIGGHGFVHPVTNYFVIGVTPYIIFDAQTGHLGGIDIDLLRIVAQKFQFKPNIRPEKTWGAVIDGKWIGTVGSVQQGASSLGIGHVSITSDRYQIIDYTEPTYFVEYAQLSPKPKVLNKYANIVAPFSPLVWLCLVGCVAAMGLTMFIHLKGYDQMPFFATLIRKPQSAIDYMIIPMSMLVTQERMNWFHQLDRSSSGALLVLVWSMCALTLNLAYLSNLRASLIAVAYEKPIDTDQQIVEKGDPVYFIRGTSLIDGLKTSPLTVHNQLYDLATKKNSFYDFDGGIPWVALDPVAASGTGFVLTSRHAYDNAKSLFVQRYGDDPFHIAKENTLTVYAGFVIPKNVLWKNKLNHLIQTLTERGITLHLFGNSVPLRFENEKKGQTIKFPESPKALEIQTIVTPMAALAVAHFMSLLIFWAEMRFARPKETRVSHGSPACLRGNQPKQSYLVQYGHLERTSR</sequence>
<dbReference type="AlphaFoldDB" id="A0A553P364"/>
<evidence type="ECO:0000256" key="4">
    <source>
        <dbReference type="ARBA" id="ARBA00022692"/>
    </source>
</evidence>
<evidence type="ECO:0000256" key="8">
    <source>
        <dbReference type="ARBA" id="ARBA00023170"/>
    </source>
</evidence>